<dbReference type="Pfam" id="PF09362">
    <property type="entry name" value="DUF1996"/>
    <property type="match status" value="1"/>
</dbReference>
<dbReference type="Pfam" id="PF01822">
    <property type="entry name" value="WSC"/>
    <property type="match status" value="1"/>
</dbReference>
<evidence type="ECO:0000256" key="1">
    <source>
        <dbReference type="SAM" id="SignalP"/>
    </source>
</evidence>
<keyword evidence="1" id="KW-0732">Signal</keyword>
<reference evidence="3 4" key="1">
    <citation type="journal article" date="2016" name="Nat. Commun.">
        <title>Ectomycorrhizal ecology is imprinted in the genome of the dominant symbiotic fungus Cenococcum geophilum.</title>
        <authorList>
            <consortium name="DOE Joint Genome Institute"/>
            <person name="Peter M."/>
            <person name="Kohler A."/>
            <person name="Ohm R.A."/>
            <person name="Kuo A."/>
            <person name="Krutzmann J."/>
            <person name="Morin E."/>
            <person name="Arend M."/>
            <person name="Barry K.W."/>
            <person name="Binder M."/>
            <person name="Choi C."/>
            <person name="Clum A."/>
            <person name="Copeland A."/>
            <person name="Grisel N."/>
            <person name="Haridas S."/>
            <person name="Kipfer T."/>
            <person name="LaButti K."/>
            <person name="Lindquist E."/>
            <person name="Lipzen A."/>
            <person name="Maire R."/>
            <person name="Meier B."/>
            <person name="Mihaltcheva S."/>
            <person name="Molinier V."/>
            <person name="Murat C."/>
            <person name="Poggeler S."/>
            <person name="Quandt C.A."/>
            <person name="Sperisen C."/>
            <person name="Tritt A."/>
            <person name="Tisserant E."/>
            <person name="Crous P.W."/>
            <person name="Henrissat B."/>
            <person name="Nehls U."/>
            <person name="Egli S."/>
            <person name="Spatafora J.W."/>
            <person name="Grigoriev I.V."/>
            <person name="Martin F.M."/>
        </authorList>
    </citation>
    <scope>NUCLEOTIDE SEQUENCE [LARGE SCALE GENOMIC DNA]</scope>
    <source>
        <strain evidence="3 4">CBS 207.34</strain>
    </source>
</reference>
<accession>A0A8E2EYN6</accession>
<protein>
    <submittedName>
        <fullName evidence="3">WSC-domain-containing protein</fullName>
    </submittedName>
</protein>
<dbReference type="PROSITE" id="PS51212">
    <property type="entry name" value="WSC"/>
    <property type="match status" value="1"/>
</dbReference>
<evidence type="ECO:0000313" key="3">
    <source>
        <dbReference type="EMBL" id="OCL06778.1"/>
    </source>
</evidence>
<dbReference type="InterPro" id="IPR002889">
    <property type="entry name" value="WSC_carb-bd"/>
</dbReference>
<gene>
    <name evidence="3" type="ORF">AOQ84DRAFT_70810</name>
</gene>
<evidence type="ECO:0000259" key="2">
    <source>
        <dbReference type="PROSITE" id="PS51212"/>
    </source>
</evidence>
<dbReference type="PANTHER" id="PTHR43662">
    <property type="match status" value="1"/>
</dbReference>
<feature type="chain" id="PRO_5034316524" evidence="1">
    <location>
        <begin position="23"/>
        <end position="644"/>
    </location>
</feature>
<proteinExistence type="predicted"/>
<dbReference type="SMART" id="SM00321">
    <property type="entry name" value="WSC"/>
    <property type="match status" value="1"/>
</dbReference>
<dbReference type="AlphaFoldDB" id="A0A8E2EYN6"/>
<keyword evidence="4" id="KW-1185">Reference proteome</keyword>
<sequence length="644" mass="67953">MHSNTITLALGLVASLVAPTSAFFRMSCPGRLVRERLDPIVNPGIVSGHLHTISGGAGFGPSMTFAQARSAACSSCEIKEDFSNYWTPQLFYHAQNGSFIPVPVVGDGNDQHGGMTVYYLQRGDSGEKLHAFPEGFRMLAGDPSKRNFTGGLDAQAVSFACLGANKPETNGFPNYNCPGGLRAQIFFPACWNGKDLDSPDHKSHISYPAGQNYNNGPCPAAFPVHMISIFFEILYDTNSFANEWYGNSQPFVLANGDPTGYGFHGDFVNGWDVNVLQKAVDNCLASSGQVSDCHEVTMYTATECQACRLPSVVNEQVDGWMPALPGCNPVTNGPGPAPKTPCAVTPLSPPETDFVDLTVSKGWEYTGCGSDNYYSRTFTGKSESTNDMTVEKCVDFCSINGYSYAGLEYSRECYCDNTLSAAAAPKPGVMGACLMKCSGDSGEFCGGSSALSIYHKCSAGSCKNAEFGVSGNTTTPASSAASILSVASSSMVKATSSSTAKVSSSSTAKAASSSSVKLALSYSATPTSKKSATSLSMTSKSTVVSGQAASTPIKAPVCPLNNCVNQITNPTVTSRASAFCKTYTMTTNTNMAAIPTFLNNCHNSPVTVSSACSCLMYTPTATPQPRAKRHLDAHSHGHARLHKF</sequence>
<feature type="signal peptide" evidence="1">
    <location>
        <begin position="1"/>
        <end position="22"/>
    </location>
</feature>
<name>A0A8E2EYN6_9PEZI</name>
<dbReference type="PANTHER" id="PTHR43662:SF3">
    <property type="entry name" value="DOMAIN PROTEIN, PUTATIVE (AFU_ORTHOLOGUE AFUA_6G11970)-RELATED"/>
    <property type="match status" value="1"/>
</dbReference>
<dbReference type="OrthoDB" id="74764at2759"/>
<evidence type="ECO:0000313" key="4">
    <source>
        <dbReference type="Proteomes" id="UP000250140"/>
    </source>
</evidence>
<feature type="domain" description="WSC" evidence="2">
    <location>
        <begin position="362"/>
        <end position="457"/>
    </location>
</feature>
<organism evidence="3 4">
    <name type="scientific">Glonium stellatum</name>
    <dbReference type="NCBI Taxonomy" id="574774"/>
    <lineage>
        <taxon>Eukaryota</taxon>
        <taxon>Fungi</taxon>
        <taxon>Dikarya</taxon>
        <taxon>Ascomycota</taxon>
        <taxon>Pezizomycotina</taxon>
        <taxon>Dothideomycetes</taxon>
        <taxon>Pleosporomycetidae</taxon>
        <taxon>Gloniales</taxon>
        <taxon>Gloniaceae</taxon>
        <taxon>Glonium</taxon>
    </lineage>
</organism>
<dbReference type="InterPro" id="IPR018535">
    <property type="entry name" value="DUF1996"/>
</dbReference>
<dbReference type="Proteomes" id="UP000250140">
    <property type="component" value="Unassembled WGS sequence"/>
</dbReference>
<dbReference type="EMBL" id="KV749979">
    <property type="protein sequence ID" value="OCL06778.1"/>
    <property type="molecule type" value="Genomic_DNA"/>
</dbReference>